<dbReference type="PANTHER" id="PTHR38681">
    <property type="entry name" value="RETROVIRUS-RELATED POL POLYPROTEIN FROM TRANSPOSON 412-LIKE PROTEIN-RELATED"/>
    <property type="match status" value="1"/>
</dbReference>
<sequence>MVFGKTLLLPGEFIELLNSVPTDPAECLLKLREIYRPLKPTPVSYHSSTSCFVHAALNTCSPAFVVRVDGLKPSGIAPYQGPFEVLSRTDKRFIIKRSDKTTVISIDRLEPAFLLNDTNSKEPFPVQKTNSPVVHAPRPDSDVPVPTTTRSGRKVCFNPKYL</sequence>
<evidence type="ECO:0000256" key="1">
    <source>
        <dbReference type="SAM" id="MobiDB-lite"/>
    </source>
</evidence>
<dbReference type="PANTHER" id="PTHR38681:SF1">
    <property type="entry name" value="RETROVIRUS-RELATED POL POLYPROTEIN FROM TRANSPOSON 412-LIKE PROTEIN"/>
    <property type="match status" value="1"/>
</dbReference>
<name>A0A8X6QZ75_NEPPI</name>
<dbReference type="AlphaFoldDB" id="A0A8X6QZ75"/>
<gene>
    <name evidence="2" type="primary">X975_02322</name>
    <name evidence="2" type="ORF">NPIL_276461</name>
</gene>
<keyword evidence="3" id="KW-1185">Reference proteome</keyword>
<reference evidence="2" key="1">
    <citation type="submission" date="2020-08" db="EMBL/GenBank/DDBJ databases">
        <title>Multicomponent nature underlies the extraordinary mechanical properties of spider dragline silk.</title>
        <authorList>
            <person name="Kono N."/>
            <person name="Nakamura H."/>
            <person name="Mori M."/>
            <person name="Yoshida Y."/>
            <person name="Ohtoshi R."/>
            <person name="Malay A.D."/>
            <person name="Moran D.A.P."/>
            <person name="Tomita M."/>
            <person name="Numata K."/>
            <person name="Arakawa K."/>
        </authorList>
    </citation>
    <scope>NUCLEOTIDE SEQUENCE</scope>
</reference>
<evidence type="ECO:0000313" key="2">
    <source>
        <dbReference type="EMBL" id="GFU44818.1"/>
    </source>
</evidence>
<proteinExistence type="predicted"/>
<evidence type="ECO:0000313" key="3">
    <source>
        <dbReference type="Proteomes" id="UP000887013"/>
    </source>
</evidence>
<comment type="caution">
    <text evidence="2">The sequence shown here is derived from an EMBL/GenBank/DDBJ whole genome shotgun (WGS) entry which is preliminary data.</text>
</comment>
<feature type="region of interest" description="Disordered" evidence="1">
    <location>
        <begin position="120"/>
        <end position="149"/>
    </location>
</feature>
<protein>
    <submittedName>
        <fullName evidence="2">Gag-Pol polyprotein</fullName>
    </submittedName>
</protein>
<accession>A0A8X6QZ75</accession>
<dbReference type="Proteomes" id="UP000887013">
    <property type="component" value="Unassembled WGS sequence"/>
</dbReference>
<dbReference type="OrthoDB" id="422540at2759"/>
<dbReference type="EMBL" id="BMAW01132781">
    <property type="protein sequence ID" value="GFU44818.1"/>
    <property type="molecule type" value="Genomic_DNA"/>
</dbReference>
<organism evidence="2 3">
    <name type="scientific">Nephila pilipes</name>
    <name type="common">Giant wood spider</name>
    <name type="synonym">Nephila maculata</name>
    <dbReference type="NCBI Taxonomy" id="299642"/>
    <lineage>
        <taxon>Eukaryota</taxon>
        <taxon>Metazoa</taxon>
        <taxon>Ecdysozoa</taxon>
        <taxon>Arthropoda</taxon>
        <taxon>Chelicerata</taxon>
        <taxon>Arachnida</taxon>
        <taxon>Araneae</taxon>
        <taxon>Araneomorphae</taxon>
        <taxon>Entelegynae</taxon>
        <taxon>Araneoidea</taxon>
        <taxon>Nephilidae</taxon>
        <taxon>Nephila</taxon>
    </lineage>
</organism>